<dbReference type="PANTHER" id="PTHR23319">
    <property type="entry name" value="GRAM DOMAIN CONTAINING 1B, ISOFORM E"/>
    <property type="match status" value="1"/>
</dbReference>
<feature type="region of interest" description="Disordered" evidence="6">
    <location>
        <begin position="1100"/>
        <end position="1122"/>
    </location>
</feature>
<reference evidence="8 9" key="1">
    <citation type="submission" date="2019-04" db="EMBL/GenBank/DDBJ databases">
        <title>Comparative genomics and transcriptomics to analyze fruiting body development in filamentous ascomycetes.</title>
        <authorList>
            <consortium name="DOE Joint Genome Institute"/>
            <person name="Lutkenhaus R."/>
            <person name="Traeger S."/>
            <person name="Breuer J."/>
            <person name="Kuo A."/>
            <person name="Lipzen A."/>
            <person name="Pangilinan J."/>
            <person name="Dilworth D."/>
            <person name="Sandor L."/>
            <person name="Poggeler S."/>
            <person name="Barry K."/>
            <person name="Grigoriev I.V."/>
            <person name="Nowrousian M."/>
        </authorList>
    </citation>
    <scope>NUCLEOTIDE SEQUENCE [LARGE SCALE GENOMIC DNA]</scope>
    <source>
        <strain evidence="8 9">CBS 389.68</strain>
    </source>
</reference>
<dbReference type="OrthoDB" id="2162691at2759"/>
<dbReference type="PANTHER" id="PTHR23319:SF4">
    <property type="entry name" value="GRAM DOMAIN CONTAINING 1B, ISOFORM E"/>
    <property type="match status" value="1"/>
</dbReference>
<dbReference type="STRING" id="341454.A0A4S2N807"/>
<dbReference type="GO" id="GO:0005886">
    <property type="term" value="C:plasma membrane"/>
    <property type="evidence" value="ECO:0007669"/>
    <property type="project" value="TreeGrafter"/>
</dbReference>
<evidence type="ECO:0000313" key="8">
    <source>
        <dbReference type="EMBL" id="TGZ85471.1"/>
    </source>
</evidence>
<feature type="compositionally biased region" description="Low complexity" evidence="6">
    <location>
        <begin position="370"/>
        <end position="402"/>
    </location>
</feature>
<evidence type="ECO:0000256" key="2">
    <source>
        <dbReference type="ARBA" id="ARBA00006582"/>
    </source>
</evidence>
<feature type="compositionally biased region" description="Polar residues" evidence="6">
    <location>
        <begin position="1"/>
        <end position="20"/>
    </location>
</feature>
<dbReference type="GO" id="GO:0120015">
    <property type="term" value="F:sterol transfer activity"/>
    <property type="evidence" value="ECO:0007669"/>
    <property type="project" value="TreeGrafter"/>
</dbReference>
<evidence type="ECO:0000256" key="6">
    <source>
        <dbReference type="SAM" id="MobiDB-lite"/>
    </source>
</evidence>
<organism evidence="8 9">
    <name type="scientific">Ascodesmis nigricans</name>
    <dbReference type="NCBI Taxonomy" id="341454"/>
    <lineage>
        <taxon>Eukaryota</taxon>
        <taxon>Fungi</taxon>
        <taxon>Dikarya</taxon>
        <taxon>Ascomycota</taxon>
        <taxon>Pezizomycotina</taxon>
        <taxon>Pezizomycetes</taxon>
        <taxon>Pezizales</taxon>
        <taxon>Ascodesmidaceae</taxon>
        <taxon>Ascodesmis</taxon>
    </lineage>
</organism>
<feature type="compositionally biased region" description="Low complexity" evidence="6">
    <location>
        <begin position="948"/>
        <end position="969"/>
    </location>
</feature>
<feature type="compositionally biased region" description="Polar residues" evidence="6">
    <location>
        <begin position="251"/>
        <end position="282"/>
    </location>
</feature>
<dbReference type="InterPro" id="IPR031968">
    <property type="entry name" value="VASt"/>
</dbReference>
<comment type="subcellular location">
    <subcellularLocation>
        <location evidence="1">Membrane</location>
        <topology evidence="1">Single-pass membrane protein</topology>
    </subcellularLocation>
</comment>
<dbReference type="GO" id="GO:0032541">
    <property type="term" value="C:cortical endoplasmic reticulum"/>
    <property type="evidence" value="ECO:0007669"/>
    <property type="project" value="TreeGrafter"/>
</dbReference>
<keyword evidence="4" id="KW-1133">Transmembrane helix</keyword>
<dbReference type="InterPro" id="IPR011993">
    <property type="entry name" value="PH-like_dom_sf"/>
</dbReference>
<evidence type="ECO:0000256" key="1">
    <source>
        <dbReference type="ARBA" id="ARBA00004167"/>
    </source>
</evidence>
<feature type="compositionally biased region" description="Basic and acidic residues" evidence="6">
    <location>
        <begin position="77"/>
        <end position="89"/>
    </location>
</feature>
<dbReference type="InterPro" id="IPR004182">
    <property type="entry name" value="GRAM"/>
</dbReference>
<feature type="region of interest" description="Disordered" evidence="6">
    <location>
        <begin position="927"/>
        <end position="969"/>
    </location>
</feature>
<keyword evidence="9" id="KW-1185">Reference proteome</keyword>
<dbReference type="GO" id="GO:0005739">
    <property type="term" value="C:mitochondrion"/>
    <property type="evidence" value="ECO:0007669"/>
    <property type="project" value="TreeGrafter"/>
</dbReference>
<feature type="compositionally biased region" description="Acidic residues" evidence="6">
    <location>
        <begin position="674"/>
        <end position="690"/>
    </location>
</feature>
<dbReference type="GO" id="GO:0140268">
    <property type="term" value="C:endoplasmic reticulum-plasma membrane contact site"/>
    <property type="evidence" value="ECO:0007669"/>
    <property type="project" value="TreeGrafter"/>
</dbReference>
<gene>
    <name evidence="8" type="ORF">EX30DRAFT_337828</name>
</gene>
<dbReference type="InParanoid" id="A0A4S2N807"/>
<keyword evidence="5" id="KW-0472">Membrane</keyword>
<feature type="region of interest" description="Disordered" evidence="6">
    <location>
        <begin position="1"/>
        <end position="304"/>
    </location>
</feature>
<dbReference type="GO" id="GO:0032366">
    <property type="term" value="P:intracellular sterol transport"/>
    <property type="evidence" value="ECO:0007669"/>
    <property type="project" value="TreeGrafter"/>
</dbReference>
<feature type="compositionally biased region" description="Basic and acidic residues" evidence="6">
    <location>
        <begin position="339"/>
        <end position="366"/>
    </location>
</feature>
<evidence type="ECO:0000256" key="4">
    <source>
        <dbReference type="ARBA" id="ARBA00022989"/>
    </source>
</evidence>
<feature type="compositionally biased region" description="Polar residues" evidence="6">
    <location>
        <begin position="403"/>
        <end position="448"/>
    </location>
</feature>
<dbReference type="FunCoup" id="A0A4S2N807">
    <property type="interactions" value="68"/>
</dbReference>
<dbReference type="Proteomes" id="UP000298138">
    <property type="component" value="Unassembled WGS sequence"/>
</dbReference>
<feature type="compositionally biased region" description="Pro residues" evidence="6">
    <location>
        <begin position="236"/>
        <end position="250"/>
    </location>
</feature>
<dbReference type="Pfam" id="PF16016">
    <property type="entry name" value="VASt"/>
    <property type="match status" value="1"/>
</dbReference>
<proteinExistence type="inferred from homology"/>
<feature type="compositionally biased region" description="Polar residues" evidence="6">
    <location>
        <begin position="179"/>
        <end position="193"/>
    </location>
</feature>
<dbReference type="Pfam" id="PF02893">
    <property type="entry name" value="GRAM"/>
    <property type="match status" value="1"/>
</dbReference>
<evidence type="ECO:0000313" key="9">
    <source>
        <dbReference type="Proteomes" id="UP000298138"/>
    </source>
</evidence>
<keyword evidence="3" id="KW-0812">Transmembrane</keyword>
<dbReference type="AlphaFoldDB" id="A0A4S2N807"/>
<dbReference type="GO" id="GO:0032934">
    <property type="term" value="F:sterol binding"/>
    <property type="evidence" value="ECO:0007669"/>
    <property type="project" value="TreeGrafter"/>
</dbReference>
<evidence type="ECO:0000256" key="3">
    <source>
        <dbReference type="ARBA" id="ARBA00022692"/>
    </source>
</evidence>
<feature type="compositionally biased region" description="Polar residues" evidence="6">
    <location>
        <begin position="42"/>
        <end position="65"/>
    </location>
</feature>
<dbReference type="SMART" id="SM00568">
    <property type="entry name" value="GRAM"/>
    <property type="match status" value="1"/>
</dbReference>
<feature type="region of interest" description="Disordered" evidence="6">
    <location>
        <begin position="658"/>
        <end position="749"/>
    </location>
</feature>
<dbReference type="InterPro" id="IPR051482">
    <property type="entry name" value="Cholesterol_transport"/>
</dbReference>
<evidence type="ECO:0000259" key="7">
    <source>
        <dbReference type="PROSITE" id="PS51778"/>
    </source>
</evidence>
<feature type="compositionally biased region" description="Polar residues" evidence="6">
    <location>
        <begin position="516"/>
        <end position="526"/>
    </location>
</feature>
<dbReference type="CDD" id="cd13220">
    <property type="entry name" value="PH-GRAM_GRAMDC"/>
    <property type="match status" value="1"/>
</dbReference>
<protein>
    <recommendedName>
        <fullName evidence="7">VASt domain-containing protein</fullName>
    </recommendedName>
</protein>
<name>A0A4S2N807_9PEZI</name>
<feature type="compositionally biased region" description="Polar residues" evidence="6">
    <location>
        <begin position="497"/>
        <end position="506"/>
    </location>
</feature>
<sequence length="1122" mass="121075">MATPDFEQSPNPSYTASVQAASPPALGADSKRTLFGRKKKSSLNLGASPSPSGTLTSELNDSVESFGSAGSAKKKGVKDIFKRKGREDSIGSNEEDLEGRGRNRDDEAGDDSDPESTPKLRPQSAGYLNTKDPQVSKKKPSSGLFSRRSVSPLPTGVRTRTSTMPSFALNDDEIPEGQRPSTAGAGSSQTLESNDPPMAPATNSAQATSRRTSASLSKVNTSDIPPDSAPQITATPPTPIENATPPPPKNQFPSIASGTPQRTRAGSTSKNPSKLSQSMTSPDTPPIAAEKVTEETKQGGGFFQSMFSAAQNAATTLTNNMPLNLQNQQDRSRIVNPGPDDKANATPPRERAEPGPAESKPEREPAVKTLGSGELSLAALGISNESGASTRNRSSTATSSASEVQNRGQRAINGSSSDLSQHGIDRSQTMPLSAMSQHNGFETASESPLTPGGKPGTPMVEETLLSSRRGGLSGDRTPDRNSMVGNDENEAPDNSRRTGSVRSGQGSDKKRRHRGSSTASTPNTTQLVPRATGFAVATKKRNRDFHNLFRSVPEDDYLIEDYGCALQKEILLQGRFYVSEGHICFYSNILGWVTQLVISFDEVVSVEKKSTALLFPNGLVIQTLHARHTFASFITRDATYDLIIGLWNVGHPGLVKTPGEAHLDGAQEHGNSSGEEEDDEYEDESDEDFGESFTDAGEGGYEDSRDIAAGSTNPSRKGSELALTSGAEKDADGSKVDFPGPATHPPTSCSDEHYDKALCDEVFQVPLGRIYSLLFGSQSYRFVSALLTDEEKVIDLQIPNEGQWTDQGGKKTRQYGYIRPLNGSIGPKQTKCNITETIDFCELDDHVTVTVSTQTPDVPSGGVFLVKTRYCLTWVEANSTRLVLNCTVEWSGKSWIKGPIEKGATDGQIGFTKSLIASLKRELAPKKAVSRVTGGKGKNKRKKDNTEQTIAPTASAIAPTSSSSSTQPTSWGLFEPLKPVLEPVVDIIRPIVPNNLTTILLLMVIAWLLIFRNTAVPERSMRPMGPADWELRWRHEELSLWDWLEDRAGLSDHTEDSRRTRSRAYQQSLGARTAAKGLKDYQLKEAVQVMEERLEALKRMVEEKSMPSEKAGSPAQKKSATA</sequence>
<comment type="similarity">
    <text evidence="2">Belongs to the YSP2 family.</text>
</comment>
<dbReference type="GO" id="GO:0005789">
    <property type="term" value="C:endoplasmic reticulum membrane"/>
    <property type="evidence" value="ECO:0007669"/>
    <property type="project" value="TreeGrafter"/>
</dbReference>
<accession>A0A4S2N807</accession>
<feature type="region of interest" description="Disordered" evidence="6">
    <location>
        <begin position="318"/>
        <end position="526"/>
    </location>
</feature>
<dbReference type="Gene3D" id="2.30.29.30">
    <property type="entry name" value="Pleckstrin-homology domain (PH domain)/Phosphotyrosine-binding domain (PTB)"/>
    <property type="match status" value="1"/>
</dbReference>
<dbReference type="PROSITE" id="PS51778">
    <property type="entry name" value="VAST"/>
    <property type="match status" value="1"/>
</dbReference>
<feature type="domain" description="VASt" evidence="7">
    <location>
        <begin position="754"/>
        <end position="927"/>
    </location>
</feature>
<dbReference type="EMBL" id="ML220112">
    <property type="protein sequence ID" value="TGZ85471.1"/>
    <property type="molecule type" value="Genomic_DNA"/>
</dbReference>
<feature type="compositionally biased region" description="Low complexity" evidence="6">
    <location>
        <begin position="201"/>
        <end position="215"/>
    </location>
</feature>
<evidence type="ECO:0000256" key="5">
    <source>
        <dbReference type="ARBA" id="ARBA00023136"/>
    </source>
</evidence>